<evidence type="ECO:0000256" key="5">
    <source>
        <dbReference type="ARBA" id="ARBA00023015"/>
    </source>
</evidence>
<protein>
    <submittedName>
        <fullName evidence="11">Putative response regulatory protein</fullName>
    </submittedName>
</protein>
<dbReference type="SMART" id="SM00448">
    <property type="entry name" value="REC"/>
    <property type="match status" value="1"/>
</dbReference>
<evidence type="ECO:0000259" key="9">
    <source>
        <dbReference type="PROSITE" id="PS01124"/>
    </source>
</evidence>
<dbReference type="SMART" id="SM00342">
    <property type="entry name" value="HTH_ARAC"/>
    <property type="match status" value="1"/>
</dbReference>
<dbReference type="AlphaFoldDB" id="A0A098ERD5"/>
<evidence type="ECO:0000313" key="12">
    <source>
        <dbReference type="Proteomes" id="UP000043699"/>
    </source>
</evidence>
<dbReference type="Pfam" id="PF12833">
    <property type="entry name" value="HTH_18"/>
    <property type="match status" value="1"/>
</dbReference>
<reference evidence="11 12" key="1">
    <citation type="submission" date="2014-09" db="EMBL/GenBank/DDBJ databases">
        <authorList>
            <person name="Urmite Genomes Urmite Genomes"/>
        </authorList>
    </citation>
    <scope>NUCLEOTIDE SEQUENCE [LARGE SCALE GENOMIC DNA]</scope>
    <source>
        <strain evidence="11 12">ES2</strain>
    </source>
</reference>
<dbReference type="PANTHER" id="PTHR42713">
    <property type="entry name" value="HISTIDINE KINASE-RELATED"/>
    <property type="match status" value="1"/>
</dbReference>
<dbReference type="InterPro" id="IPR009057">
    <property type="entry name" value="Homeodomain-like_sf"/>
</dbReference>
<keyword evidence="6" id="KW-0238">DNA-binding</keyword>
<name>A0A098ERD5_9BACL</name>
<accession>A0A098ERD5</accession>
<dbReference type="InterPro" id="IPR001789">
    <property type="entry name" value="Sig_transdc_resp-reg_receiver"/>
</dbReference>
<dbReference type="GO" id="GO:0003700">
    <property type="term" value="F:DNA-binding transcription factor activity"/>
    <property type="evidence" value="ECO:0007669"/>
    <property type="project" value="InterPro"/>
</dbReference>
<evidence type="ECO:0000259" key="10">
    <source>
        <dbReference type="PROSITE" id="PS50110"/>
    </source>
</evidence>
<gene>
    <name evidence="11" type="ORF">BN1080_02868</name>
</gene>
<dbReference type="PROSITE" id="PS50110">
    <property type="entry name" value="RESPONSE_REGULATORY"/>
    <property type="match status" value="1"/>
</dbReference>
<evidence type="ECO:0000256" key="6">
    <source>
        <dbReference type="ARBA" id="ARBA00023125"/>
    </source>
</evidence>
<evidence type="ECO:0000256" key="7">
    <source>
        <dbReference type="ARBA" id="ARBA00023163"/>
    </source>
</evidence>
<dbReference type="Proteomes" id="UP000043699">
    <property type="component" value="Unassembled WGS sequence"/>
</dbReference>
<dbReference type="Gene3D" id="3.40.50.2300">
    <property type="match status" value="1"/>
</dbReference>
<proteinExistence type="predicted"/>
<evidence type="ECO:0000256" key="4">
    <source>
        <dbReference type="ARBA" id="ARBA00023012"/>
    </source>
</evidence>
<dbReference type="GO" id="GO:0043565">
    <property type="term" value="F:sequence-specific DNA binding"/>
    <property type="evidence" value="ECO:0007669"/>
    <property type="project" value="InterPro"/>
</dbReference>
<sequence length="520" mass="59386">MGDVCKVLIVDDEMLIRQGIINYIDWEQEGFQIVAEASNGKEALQLMEEFSPHIVITDIVMPIMDGIDLVREGKKAFPDIEFIVLSSFENFDYVRATFQNGVADYILKPKLNGEELLGSLNKIVNRMPGLCQTAALAEPTRSVEDMLEHFILGYDSAVDKASLAAAFANSQFALVGIHRKQLEAAKAKRQLEQLLPEGTSVFLAASSETDAKFLLNFSPYQFEEIKKAIAAEAANRSSASWLVCEPFGAIDDLKKVHDESLKKIEKYLFYLPDQTLFFYDELPAEGAKQANFDLNHFIELFKDHLFNTAFDYLENHIEYLGGRYSNDSFEFKSFLGNIIFNIIVLLDSLKYDIHELERNKYSYFSNINEAEYAKEAVAEFHGFMAEVRKIMLLHAGSEEQANNLDKILSYIEQHYTEPLRLSEIANHFHFNTSYLSSYFSTHHKEGFSEYLNRIRIKKSMELLENSPVTISNISGMVGYSDHSYYCKVFKRITGMSPGAYRKEYHAHHENEAKGLAHLKK</sequence>
<evidence type="ECO:0000313" key="11">
    <source>
        <dbReference type="EMBL" id="CEG23861.1"/>
    </source>
</evidence>
<feature type="domain" description="Response regulatory" evidence="10">
    <location>
        <begin position="6"/>
        <end position="123"/>
    </location>
</feature>
<keyword evidence="2" id="KW-0963">Cytoplasm</keyword>
<keyword evidence="4" id="KW-0902">Two-component regulatory system</keyword>
<feature type="modified residue" description="4-aspartylphosphate" evidence="8">
    <location>
        <position position="58"/>
    </location>
</feature>
<dbReference type="InterPro" id="IPR051552">
    <property type="entry name" value="HptR"/>
</dbReference>
<dbReference type="SUPFAM" id="SSF46689">
    <property type="entry name" value="Homeodomain-like"/>
    <property type="match status" value="2"/>
</dbReference>
<dbReference type="GO" id="GO:0005737">
    <property type="term" value="C:cytoplasm"/>
    <property type="evidence" value="ECO:0007669"/>
    <property type="project" value="UniProtKB-SubCell"/>
</dbReference>
<keyword evidence="7" id="KW-0804">Transcription</keyword>
<comment type="subcellular location">
    <subcellularLocation>
        <location evidence="1">Cytoplasm</location>
    </subcellularLocation>
</comment>
<dbReference type="CDD" id="cd17536">
    <property type="entry name" value="REC_YesN-like"/>
    <property type="match status" value="1"/>
</dbReference>
<evidence type="ECO:0000256" key="1">
    <source>
        <dbReference type="ARBA" id="ARBA00004496"/>
    </source>
</evidence>
<keyword evidence="5" id="KW-0805">Transcription regulation</keyword>
<dbReference type="OrthoDB" id="342399at2"/>
<evidence type="ECO:0000256" key="3">
    <source>
        <dbReference type="ARBA" id="ARBA00022553"/>
    </source>
</evidence>
<dbReference type="Gene3D" id="1.10.10.60">
    <property type="entry name" value="Homeodomain-like"/>
    <property type="match status" value="2"/>
</dbReference>
<dbReference type="GO" id="GO:0000160">
    <property type="term" value="P:phosphorelay signal transduction system"/>
    <property type="evidence" value="ECO:0007669"/>
    <property type="project" value="UniProtKB-KW"/>
</dbReference>
<dbReference type="STRING" id="1499687.BN1080_02868"/>
<keyword evidence="12" id="KW-1185">Reference proteome</keyword>
<organism evidence="11 12">
    <name type="scientific">Planococcus massiliensis</name>
    <dbReference type="NCBI Taxonomy" id="1499687"/>
    <lineage>
        <taxon>Bacteria</taxon>
        <taxon>Bacillati</taxon>
        <taxon>Bacillota</taxon>
        <taxon>Bacilli</taxon>
        <taxon>Bacillales</taxon>
        <taxon>Caryophanaceae</taxon>
        <taxon>Planococcus</taxon>
    </lineage>
</organism>
<dbReference type="Pfam" id="PF00072">
    <property type="entry name" value="Response_reg"/>
    <property type="match status" value="1"/>
</dbReference>
<keyword evidence="3 8" id="KW-0597">Phosphoprotein</keyword>
<dbReference type="PANTHER" id="PTHR42713:SF3">
    <property type="entry name" value="TRANSCRIPTIONAL REGULATORY PROTEIN HPTR"/>
    <property type="match status" value="1"/>
</dbReference>
<feature type="domain" description="HTH araC/xylS-type" evidence="9">
    <location>
        <begin position="405"/>
        <end position="503"/>
    </location>
</feature>
<dbReference type="InterPro" id="IPR011006">
    <property type="entry name" value="CheY-like_superfamily"/>
</dbReference>
<dbReference type="EMBL" id="CCXS01000001">
    <property type="protein sequence ID" value="CEG23861.1"/>
    <property type="molecule type" value="Genomic_DNA"/>
</dbReference>
<dbReference type="RefSeq" id="WP_052652890.1">
    <property type="nucleotide sequence ID" value="NZ_CCXS01000001.1"/>
</dbReference>
<evidence type="ECO:0000256" key="8">
    <source>
        <dbReference type="PROSITE-ProRule" id="PRU00169"/>
    </source>
</evidence>
<evidence type="ECO:0000256" key="2">
    <source>
        <dbReference type="ARBA" id="ARBA00022490"/>
    </source>
</evidence>
<dbReference type="SUPFAM" id="SSF52172">
    <property type="entry name" value="CheY-like"/>
    <property type="match status" value="1"/>
</dbReference>
<dbReference type="InterPro" id="IPR018060">
    <property type="entry name" value="HTH_AraC"/>
</dbReference>
<dbReference type="PROSITE" id="PS01124">
    <property type="entry name" value="HTH_ARAC_FAMILY_2"/>
    <property type="match status" value="1"/>
</dbReference>